<dbReference type="EMBL" id="JABSTU010000006">
    <property type="protein sequence ID" value="KAH8027720.1"/>
    <property type="molecule type" value="Genomic_DNA"/>
</dbReference>
<gene>
    <name evidence="3" type="ORF">HPB51_007461</name>
</gene>
<keyword evidence="2" id="KW-1133">Transmembrane helix</keyword>
<feature type="region of interest" description="Disordered" evidence="1">
    <location>
        <begin position="55"/>
        <end position="78"/>
    </location>
</feature>
<protein>
    <submittedName>
        <fullName evidence="3">Uncharacterized protein</fullName>
    </submittedName>
</protein>
<organism evidence="3 4">
    <name type="scientific">Rhipicephalus microplus</name>
    <name type="common">Cattle tick</name>
    <name type="synonym">Boophilus microplus</name>
    <dbReference type="NCBI Taxonomy" id="6941"/>
    <lineage>
        <taxon>Eukaryota</taxon>
        <taxon>Metazoa</taxon>
        <taxon>Ecdysozoa</taxon>
        <taxon>Arthropoda</taxon>
        <taxon>Chelicerata</taxon>
        <taxon>Arachnida</taxon>
        <taxon>Acari</taxon>
        <taxon>Parasitiformes</taxon>
        <taxon>Ixodida</taxon>
        <taxon>Ixodoidea</taxon>
        <taxon>Ixodidae</taxon>
        <taxon>Rhipicephalinae</taxon>
        <taxon>Rhipicephalus</taxon>
        <taxon>Boophilus</taxon>
    </lineage>
</organism>
<name>A0A9J6E113_RHIMP</name>
<evidence type="ECO:0000313" key="3">
    <source>
        <dbReference type="EMBL" id="KAH8027720.1"/>
    </source>
</evidence>
<sequence length="245" mass="27209">MHQLSPLSREHKEDLLALAVQRDEAAARALPPLHTPHASVSGKLLRMKHGLDMPKRNGRVGKHIPSYATPTSKPSVSVSGGLTTWPSECYGVSRDGTHIALSLCTEDEVSIAKRSNLAPGQSCGLVNRMTLVLKTNPERYFHARIVRTLSEAGLVTPHRRRLHRNIEDAGVEEDSGHSSVRLFFFVYLAGCALPLSALACEIFWHRRKQTRVVSTKSSGARNDSVAEAYAHRIMSRHRRLEHPHV</sequence>
<evidence type="ECO:0000256" key="1">
    <source>
        <dbReference type="SAM" id="MobiDB-lite"/>
    </source>
</evidence>
<dbReference type="Proteomes" id="UP000821866">
    <property type="component" value="Chromosome 4"/>
</dbReference>
<accession>A0A9J6E113</accession>
<dbReference type="AlphaFoldDB" id="A0A9J6E113"/>
<evidence type="ECO:0000313" key="4">
    <source>
        <dbReference type="Proteomes" id="UP000821866"/>
    </source>
</evidence>
<comment type="caution">
    <text evidence="3">The sequence shown here is derived from an EMBL/GenBank/DDBJ whole genome shotgun (WGS) entry which is preliminary data.</text>
</comment>
<feature type="transmembrane region" description="Helical" evidence="2">
    <location>
        <begin position="182"/>
        <end position="204"/>
    </location>
</feature>
<reference evidence="3" key="2">
    <citation type="submission" date="2021-09" db="EMBL/GenBank/DDBJ databases">
        <authorList>
            <person name="Jia N."/>
            <person name="Wang J."/>
            <person name="Shi W."/>
            <person name="Du L."/>
            <person name="Sun Y."/>
            <person name="Zhan W."/>
            <person name="Jiang J."/>
            <person name="Wang Q."/>
            <person name="Zhang B."/>
            <person name="Ji P."/>
            <person name="Sakyi L.B."/>
            <person name="Cui X."/>
            <person name="Yuan T."/>
            <person name="Jiang B."/>
            <person name="Yang W."/>
            <person name="Lam T.T.-Y."/>
            <person name="Chang Q."/>
            <person name="Ding S."/>
            <person name="Wang X."/>
            <person name="Zhu J."/>
            <person name="Ruan X."/>
            <person name="Zhao L."/>
            <person name="Wei J."/>
            <person name="Que T."/>
            <person name="Du C."/>
            <person name="Cheng J."/>
            <person name="Dai P."/>
            <person name="Han X."/>
            <person name="Huang E."/>
            <person name="Gao Y."/>
            <person name="Liu J."/>
            <person name="Shao H."/>
            <person name="Ye R."/>
            <person name="Li L."/>
            <person name="Wei W."/>
            <person name="Wang X."/>
            <person name="Wang C."/>
            <person name="Huo Q."/>
            <person name="Li W."/>
            <person name="Guo W."/>
            <person name="Chen H."/>
            <person name="Chen S."/>
            <person name="Zhou L."/>
            <person name="Zhou L."/>
            <person name="Ni X."/>
            <person name="Tian J."/>
            <person name="Zhou Y."/>
            <person name="Sheng Y."/>
            <person name="Liu T."/>
            <person name="Pan Y."/>
            <person name="Xia L."/>
            <person name="Li J."/>
            <person name="Zhao F."/>
            <person name="Cao W."/>
        </authorList>
    </citation>
    <scope>NUCLEOTIDE SEQUENCE</scope>
    <source>
        <strain evidence="3">Rmic-2018</strain>
        <tissue evidence="3">Larvae</tissue>
    </source>
</reference>
<keyword evidence="2" id="KW-0812">Transmembrane</keyword>
<keyword evidence="2" id="KW-0472">Membrane</keyword>
<feature type="compositionally biased region" description="Polar residues" evidence="1">
    <location>
        <begin position="68"/>
        <end position="78"/>
    </location>
</feature>
<keyword evidence="4" id="KW-1185">Reference proteome</keyword>
<evidence type="ECO:0000256" key="2">
    <source>
        <dbReference type="SAM" id="Phobius"/>
    </source>
</evidence>
<proteinExistence type="predicted"/>
<reference evidence="3" key="1">
    <citation type="journal article" date="2020" name="Cell">
        <title>Large-Scale Comparative Analyses of Tick Genomes Elucidate Their Genetic Diversity and Vector Capacities.</title>
        <authorList>
            <consortium name="Tick Genome and Microbiome Consortium (TIGMIC)"/>
            <person name="Jia N."/>
            <person name="Wang J."/>
            <person name="Shi W."/>
            <person name="Du L."/>
            <person name="Sun Y."/>
            <person name="Zhan W."/>
            <person name="Jiang J.F."/>
            <person name="Wang Q."/>
            <person name="Zhang B."/>
            <person name="Ji P."/>
            <person name="Bell-Sakyi L."/>
            <person name="Cui X.M."/>
            <person name="Yuan T.T."/>
            <person name="Jiang B.G."/>
            <person name="Yang W.F."/>
            <person name="Lam T.T."/>
            <person name="Chang Q.C."/>
            <person name="Ding S.J."/>
            <person name="Wang X.J."/>
            <person name="Zhu J.G."/>
            <person name="Ruan X.D."/>
            <person name="Zhao L."/>
            <person name="Wei J.T."/>
            <person name="Ye R.Z."/>
            <person name="Que T.C."/>
            <person name="Du C.H."/>
            <person name="Zhou Y.H."/>
            <person name="Cheng J.X."/>
            <person name="Dai P.F."/>
            <person name="Guo W.B."/>
            <person name="Han X.H."/>
            <person name="Huang E.J."/>
            <person name="Li L.F."/>
            <person name="Wei W."/>
            <person name="Gao Y.C."/>
            <person name="Liu J.Z."/>
            <person name="Shao H.Z."/>
            <person name="Wang X."/>
            <person name="Wang C.C."/>
            <person name="Yang T.C."/>
            <person name="Huo Q.B."/>
            <person name="Li W."/>
            <person name="Chen H.Y."/>
            <person name="Chen S.E."/>
            <person name="Zhou L.G."/>
            <person name="Ni X.B."/>
            <person name="Tian J.H."/>
            <person name="Sheng Y."/>
            <person name="Liu T."/>
            <person name="Pan Y.S."/>
            <person name="Xia L.Y."/>
            <person name="Li J."/>
            <person name="Zhao F."/>
            <person name="Cao W.C."/>
        </authorList>
    </citation>
    <scope>NUCLEOTIDE SEQUENCE</scope>
    <source>
        <strain evidence="3">Rmic-2018</strain>
    </source>
</reference>